<organism evidence="1 2">
    <name type="scientific">Naganishia onofrii</name>
    <dbReference type="NCBI Taxonomy" id="1851511"/>
    <lineage>
        <taxon>Eukaryota</taxon>
        <taxon>Fungi</taxon>
        <taxon>Dikarya</taxon>
        <taxon>Basidiomycota</taxon>
        <taxon>Agaricomycotina</taxon>
        <taxon>Tremellomycetes</taxon>
        <taxon>Filobasidiales</taxon>
        <taxon>Filobasidiaceae</taxon>
        <taxon>Naganishia</taxon>
    </lineage>
</organism>
<accession>A0ACC2XBT5</accession>
<reference evidence="1" key="1">
    <citation type="submission" date="2023-04" db="EMBL/GenBank/DDBJ databases">
        <title>Draft Genome sequencing of Naganishia species isolated from polar environments using Oxford Nanopore Technology.</title>
        <authorList>
            <person name="Leo P."/>
            <person name="Venkateswaran K."/>
        </authorList>
    </citation>
    <scope>NUCLEOTIDE SEQUENCE</scope>
    <source>
        <strain evidence="1">DBVPG 5303</strain>
    </source>
</reference>
<comment type="caution">
    <text evidence="1">The sequence shown here is derived from an EMBL/GenBank/DDBJ whole genome shotgun (WGS) entry which is preliminary data.</text>
</comment>
<gene>
    <name evidence="1" type="ORF">QFC24_005210</name>
</gene>
<dbReference type="EMBL" id="JASBWV010000020">
    <property type="protein sequence ID" value="KAJ9120536.1"/>
    <property type="molecule type" value="Genomic_DNA"/>
</dbReference>
<protein>
    <submittedName>
        <fullName evidence="1">Uncharacterized protein</fullName>
    </submittedName>
</protein>
<proteinExistence type="predicted"/>
<name>A0ACC2XBT5_9TREE</name>
<sequence>MPSDPSSIPPVYRAYETEDEESAACSSHSPKSPNIRIAHSAADRPILEEKLSLVNELLPVPVTLQPHHSPDSQHGVKGSILRIGSVGVIIVFLLTITFYGTAVIGTIDGSSKTHSSMKGVIGSLVSSLQGSLKGVEDKMESLNLGGEGETEESTLSPPSDIWDDTELSDIQVQPTDGTVYGLTHPDWSRYTFLRTLPPSSLGLEEPSRRLIFVGDIHGSFRPLKKLMKKLSFDPKHDKIIHVGDVIAKGPEPHSVLDYLRKNKVQGVRGNHDEKVIEWRSWMRWAGKGYQADSSTRSNDDDDNEEGWRRFIDELDRQFPPNAENDELSDSQRKQLEEELASKSKSFPKDWSWRSEHWKIARALSRENYQYLVDLPLTLHLPSVHSLVVHAGLLARDPSKKATAKDRPYTLTTTSGPADAEFGASTRTQDEVALLRTIPQNRDPYTLLNIRSVLKDGETTKKANKGTPWSDIWQEEMSRCTGPGSGLVDDSQGSVMEDEENDRVEDEERRRGLKDRKKDKKLPKMDCSPVTVIYGHAAGRGLDIKQYSKGLDSGCVYGRQLTALVLGDIKATRKIKGAKSVQVGSQEGVLVDIECESVANNEGEPE</sequence>
<evidence type="ECO:0000313" key="1">
    <source>
        <dbReference type="EMBL" id="KAJ9120536.1"/>
    </source>
</evidence>
<evidence type="ECO:0000313" key="2">
    <source>
        <dbReference type="Proteomes" id="UP001234202"/>
    </source>
</evidence>
<keyword evidence="2" id="KW-1185">Reference proteome</keyword>
<dbReference type="Proteomes" id="UP001234202">
    <property type="component" value="Unassembled WGS sequence"/>
</dbReference>